<dbReference type="AlphaFoldDB" id="A0A7K0BUJ0"/>
<organism evidence="4 5">
    <name type="scientific">Actinomadura macrotermitis</name>
    <dbReference type="NCBI Taxonomy" id="2585200"/>
    <lineage>
        <taxon>Bacteria</taxon>
        <taxon>Bacillati</taxon>
        <taxon>Actinomycetota</taxon>
        <taxon>Actinomycetes</taxon>
        <taxon>Streptosporangiales</taxon>
        <taxon>Thermomonosporaceae</taxon>
        <taxon>Actinomadura</taxon>
    </lineage>
</organism>
<name>A0A7K0BUJ0_9ACTN</name>
<feature type="domain" description="N-acetyltransferase" evidence="3">
    <location>
        <begin position="21"/>
        <end position="172"/>
    </location>
</feature>
<dbReference type="Pfam" id="PF00583">
    <property type="entry name" value="Acetyltransf_1"/>
    <property type="match status" value="1"/>
</dbReference>
<keyword evidence="2 4" id="KW-0012">Acyltransferase</keyword>
<dbReference type="PROSITE" id="PS51186">
    <property type="entry name" value="GNAT"/>
    <property type="match status" value="1"/>
</dbReference>
<dbReference type="InterPro" id="IPR000182">
    <property type="entry name" value="GNAT_dom"/>
</dbReference>
<keyword evidence="5" id="KW-1185">Reference proteome</keyword>
<dbReference type="CDD" id="cd04301">
    <property type="entry name" value="NAT_SF"/>
    <property type="match status" value="1"/>
</dbReference>
<proteinExistence type="predicted"/>
<comment type="caution">
    <text evidence="4">The sequence shown here is derived from an EMBL/GenBank/DDBJ whole genome shotgun (WGS) entry which is preliminary data.</text>
</comment>
<dbReference type="EMBL" id="WEGH01000002">
    <property type="protein sequence ID" value="MQY04870.1"/>
    <property type="molecule type" value="Genomic_DNA"/>
</dbReference>
<dbReference type="PANTHER" id="PTHR43877">
    <property type="entry name" value="AMINOALKYLPHOSPHONATE N-ACETYLTRANSFERASE-RELATED-RELATED"/>
    <property type="match status" value="1"/>
</dbReference>
<evidence type="ECO:0000259" key="3">
    <source>
        <dbReference type="PROSITE" id="PS51186"/>
    </source>
</evidence>
<dbReference type="OrthoDB" id="9789603at2"/>
<dbReference type="SUPFAM" id="SSF55729">
    <property type="entry name" value="Acyl-CoA N-acyltransferases (Nat)"/>
    <property type="match status" value="1"/>
</dbReference>
<evidence type="ECO:0000256" key="1">
    <source>
        <dbReference type="ARBA" id="ARBA00022679"/>
    </source>
</evidence>
<evidence type="ECO:0000313" key="4">
    <source>
        <dbReference type="EMBL" id="MQY04870.1"/>
    </source>
</evidence>
<gene>
    <name evidence="4" type="primary">phnO_2</name>
    <name evidence="4" type="ORF">ACRB68_29320</name>
</gene>
<dbReference type="GO" id="GO:0016747">
    <property type="term" value="F:acyltransferase activity, transferring groups other than amino-acyl groups"/>
    <property type="evidence" value="ECO:0007669"/>
    <property type="project" value="InterPro"/>
</dbReference>
<dbReference type="Gene3D" id="3.40.630.30">
    <property type="match status" value="1"/>
</dbReference>
<evidence type="ECO:0000313" key="5">
    <source>
        <dbReference type="Proteomes" id="UP000487268"/>
    </source>
</evidence>
<dbReference type="InterPro" id="IPR016181">
    <property type="entry name" value="Acyl_CoA_acyltransferase"/>
</dbReference>
<evidence type="ECO:0000256" key="2">
    <source>
        <dbReference type="ARBA" id="ARBA00023315"/>
    </source>
</evidence>
<sequence length="172" mass="19040">MVNNVAGRPDSLVSVRRDHEVTFREATRDDLPQIVRLLADDPLGMTRETPGEVIPEAYFAAFAAIERDPNNAVIVAESGGAVAGTMQITYIPGLTYTGGERAQIEGVRVAAEQRGRGIGQIMIGWAIEQARARGCRVVQLTTDRQRPDSIRFYQKIGFRPSHMGMKYHLKDD</sequence>
<accession>A0A7K0BUJ0</accession>
<dbReference type="InterPro" id="IPR050832">
    <property type="entry name" value="Bact_Acetyltransf"/>
</dbReference>
<dbReference type="PANTHER" id="PTHR43877:SF2">
    <property type="entry name" value="AMINOALKYLPHOSPHONATE N-ACETYLTRANSFERASE-RELATED"/>
    <property type="match status" value="1"/>
</dbReference>
<dbReference type="EC" id="2.3.1.-" evidence="4"/>
<dbReference type="Proteomes" id="UP000487268">
    <property type="component" value="Unassembled WGS sequence"/>
</dbReference>
<reference evidence="4 5" key="1">
    <citation type="submission" date="2019-10" db="EMBL/GenBank/DDBJ databases">
        <title>Actinomadura rubteroloni sp. nov. and Actinomadura macrotermitis sp. nov., isolated from the gut of fungus growing-termite Macrotermes natalensis.</title>
        <authorList>
            <person name="Benndorf R."/>
            <person name="Martin K."/>
            <person name="Kuefner M."/>
            <person name="De Beer W."/>
            <person name="Kaster A.-K."/>
            <person name="Vollmers J."/>
            <person name="Poulsen M."/>
            <person name="Beemelmanns C."/>
        </authorList>
    </citation>
    <scope>NUCLEOTIDE SEQUENCE [LARGE SCALE GENOMIC DNA]</scope>
    <source>
        <strain evidence="4 5">RB68</strain>
    </source>
</reference>
<protein>
    <submittedName>
        <fullName evidence="4">Aminoalkylphosphonate N-acetyltransferase</fullName>
        <ecNumber evidence="4">2.3.1.-</ecNumber>
    </submittedName>
</protein>
<keyword evidence="1 4" id="KW-0808">Transferase</keyword>